<feature type="domain" description="Aconitase B swivel" evidence="12">
    <location>
        <begin position="18"/>
        <end position="231"/>
    </location>
</feature>
<evidence type="ECO:0000256" key="10">
    <source>
        <dbReference type="ARBA" id="ARBA00031977"/>
    </source>
</evidence>
<dbReference type="GO" id="GO:0046872">
    <property type="term" value="F:metal ion binding"/>
    <property type="evidence" value="ECO:0007669"/>
    <property type="project" value="UniProtKB-KW"/>
</dbReference>
<dbReference type="Pfam" id="PF00330">
    <property type="entry name" value="Aconitase"/>
    <property type="match status" value="1"/>
</dbReference>
<dbReference type="NCBIfam" id="NF006690">
    <property type="entry name" value="PRK09238.1"/>
    <property type="match status" value="1"/>
</dbReference>
<dbReference type="InterPro" id="IPR018136">
    <property type="entry name" value="Aconitase_4Fe-4S_BS"/>
</dbReference>
<dbReference type="PROSITE" id="PS01244">
    <property type="entry name" value="ACONITASE_2"/>
    <property type="match status" value="1"/>
</dbReference>
<dbReference type="InterPro" id="IPR001030">
    <property type="entry name" value="Acoase/IPM_deHydtase_lsu_aba"/>
</dbReference>
<dbReference type="GO" id="GO:0005829">
    <property type="term" value="C:cytosol"/>
    <property type="evidence" value="ECO:0007669"/>
    <property type="project" value="TreeGrafter"/>
</dbReference>
<comment type="catalytic activity">
    <reaction evidence="8">
        <text>citrate = D-threo-isocitrate</text>
        <dbReference type="Rhea" id="RHEA:10336"/>
        <dbReference type="ChEBI" id="CHEBI:15562"/>
        <dbReference type="ChEBI" id="CHEBI:16947"/>
        <dbReference type="EC" id="4.2.1.3"/>
    </reaction>
</comment>
<accession>A0A375HF00</accession>
<evidence type="ECO:0000256" key="2">
    <source>
        <dbReference type="ARBA" id="ARBA00004717"/>
    </source>
</evidence>
<dbReference type="GO" id="GO:0047456">
    <property type="term" value="F:2-methylisocitrate dehydratase activity"/>
    <property type="evidence" value="ECO:0007669"/>
    <property type="project" value="TreeGrafter"/>
</dbReference>
<evidence type="ECO:0000256" key="8">
    <source>
        <dbReference type="ARBA" id="ARBA00023501"/>
    </source>
</evidence>
<dbReference type="Pfam" id="PF06434">
    <property type="entry name" value="Aconitase_2_N"/>
    <property type="match status" value="1"/>
</dbReference>
<dbReference type="CDD" id="cd01576">
    <property type="entry name" value="AcnB_Swivel"/>
    <property type="match status" value="1"/>
</dbReference>
<dbReference type="InterPro" id="IPR015931">
    <property type="entry name" value="Acnase/IPM_dHydase_lsu_aba_1/3"/>
</dbReference>
<dbReference type="InterPro" id="IPR036008">
    <property type="entry name" value="Aconitase_4Fe-4S_dom"/>
</dbReference>
<evidence type="ECO:0000256" key="4">
    <source>
        <dbReference type="ARBA" id="ARBA00022485"/>
    </source>
</evidence>
<geneLocation type="plasmid" evidence="13">
    <name>I</name>
</geneLocation>
<dbReference type="CDD" id="cd01581">
    <property type="entry name" value="AcnB"/>
    <property type="match status" value="1"/>
</dbReference>
<evidence type="ECO:0000259" key="11">
    <source>
        <dbReference type="Pfam" id="PF00330"/>
    </source>
</evidence>
<comment type="cofactor">
    <cofactor evidence="1">
        <name>[4Fe-4S] cluster</name>
        <dbReference type="ChEBI" id="CHEBI:49883"/>
    </cofactor>
</comment>
<dbReference type="AlphaFoldDB" id="A0A375HF00"/>
<dbReference type="FunFam" id="3.30.499.10:FF:000001">
    <property type="entry name" value="Aconitate hydratase B"/>
    <property type="match status" value="1"/>
</dbReference>
<dbReference type="GO" id="GO:0051539">
    <property type="term" value="F:4 iron, 4 sulfur cluster binding"/>
    <property type="evidence" value="ECO:0007669"/>
    <property type="project" value="UniProtKB-KW"/>
</dbReference>
<dbReference type="PANTHER" id="PTHR43160">
    <property type="entry name" value="ACONITATE HYDRATASE B"/>
    <property type="match status" value="1"/>
</dbReference>
<dbReference type="GO" id="GO:0003994">
    <property type="term" value="F:aconitate hydratase activity"/>
    <property type="evidence" value="ECO:0007669"/>
    <property type="project" value="UniProtKB-EC"/>
</dbReference>
<keyword evidence="5" id="KW-0479">Metal-binding</keyword>
<dbReference type="InterPro" id="IPR015928">
    <property type="entry name" value="Aconitase/3IPM_dehydase_swvl"/>
</dbReference>
<dbReference type="PANTHER" id="PTHR43160:SF4">
    <property type="entry name" value="ACONITATE HYDRATASE B"/>
    <property type="match status" value="1"/>
</dbReference>
<sequence>MATCYALNTKFLTGPELVVFKVEGEITTDDLSPATEVWSRPDVPFHALSMLRNARPGVTPDYDGQRGPTRQIEELRRTSGRDIAFVSDVLGTGSSRKSATNSLLWYIGHDVPFQPNKRSGGVCLANTIAPIFFNTLQDSGCLAIELDVSALQTGDKISLYPYAGRLVVEGSANETPFQVKSPVLLDELRAGGRINLILGRRLTAEARNYLKLPPSEVFQQHAEAPAAAVGFSLAQKIVGRACGLPDGQGVSPGTYCEPQISTVGSPDTTGPLTRDELKDLACLGFSADLVLQSFCHTVAYPKPADIRVQKELPSFMTERSGVSLRPGDGIIHSWLNRLVLPDMVGTGGDSHTRFPIGLSFPAGSGLVAFAAATGAMPLDMPESVLVRFRGQMQSGITIRDLVHAIPLYAKRAGLLTLEKANKVNAFAGRILEIDGLSDLTVAQAFEFTDASAERSAAACAVQLGIPAVRSFLQENVKLIQRMIAEGYNERATLERRLQAMENWLNEPSLLRADQNATYAAVLEINLDEISEPILCCPNDPDDARFLSEVAGTNIDEVFLGSCMTNVSHFRTASDLIKGNGEVPVRMWIAPPTKLDADILREEGRFSTFGKVGARIETPGCSLCMGNQARVRDGATVVSTSTRNFPNRMGNGAKVFLASAETAAIASSLGRIPTIEEYQSMMAGIAEIS</sequence>
<dbReference type="UniPathway" id="UPA00223">
    <property type="reaction ID" value="UER00718"/>
</dbReference>
<evidence type="ECO:0000313" key="13">
    <source>
        <dbReference type="EMBL" id="SPD48963.1"/>
    </source>
</evidence>
<dbReference type="GO" id="GO:0006099">
    <property type="term" value="P:tricarboxylic acid cycle"/>
    <property type="evidence" value="ECO:0007669"/>
    <property type="project" value="UniProtKB-UniPathway"/>
</dbReference>
<dbReference type="EMBL" id="LT984809">
    <property type="protein sequence ID" value="SPD48963.1"/>
    <property type="molecule type" value="Genomic_DNA"/>
</dbReference>
<evidence type="ECO:0000259" key="12">
    <source>
        <dbReference type="Pfam" id="PF06434"/>
    </source>
</evidence>
<comment type="pathway">
    <text evidence="2">Carbohydrate metabolism; tricarboxylic acid cycle; isocitrate from oxaloacetate: step 2/2.</text>
</comment>
<dbReference type="InterPro" id="IPR015932">
    <property type="entry name" value="Aconitase_dom2"/>
</dbReference>
<protein>
    <recommendedName>
        <fullName evidence="3">aconitate hydratase</fullName>
        <ecNumber evidence="3">4.2.1.3</ecNumber>
    </recommendedName>
    <alternativeName>
        <fullName evidence="10">Iron-responsive protein-like</fullName>
    </alternativeName>
    <alternativeName>
        <fullName evidence="9">RNA-binding protein</fullName>
    </alternativeName>
</protein>
<dbReference type="Gene3D" id="3.20.19.10">
    <property type="entry name" value="Aconitase, domain 4"/>
    <property type="match status" value="1"/>
</dbReference>
<evidence type="ECO:0000256" key="7">
    <source>
        <dbReference type="ARBA" id="ARBA00023014"/>
    </source>
</evidence>
<dbReference type="GO" id="GO:0019629">
    <property type="term" value="P:propionate catabolic process, 2-methylcitrate cycle"/>
    <property type="evidence" value="ECO:0007669"/>
    <property type="project" value="TreeGrafter"/>
</dbReference>
<dbReference type="Gene3D" id="3.30.499.10">
    <property type="entry name" value="Aconitase, domain 3"/>
    <property type="match status" value="2"/>
</dbReference>
<gene>
    <name evidence="13" type="ORF">CBM2612_P0308</name>
</gene>
<evidence type="ECO:0000256" key="9">
    <source>
        <dbReference type="ARBA" id="ARBA00031081"/>
    </source>
</evidence>
<dbReference type="EC" id="4.2.1.3" evidence="3"/>
<evidence type="ECO:0000256" key="5">
    <source>
        <dbReference type="ARBA" id="ARBA00022723"/>
    </source>
</evidence>
<feature type="domain" description="Aconitase/3-isopropylmalate dehydratase large subunit alpha/beta/alpha" evidence="11">
    <location>
        <begin position="322"/>
        <end position="666"/>
    </location>
</feature>
<keyword evidence="13" id="KW-0456">Lyase</keyword>
<name>A0A375HF00_9BURK</name>
<keyword evidence="13" id="KW-0614">Plasmid</keyword>
<keyword evidence="4" id="KW-0004">4Fe-4S</keyword>
<evidence type="ECO:0000256" key="3">
    <source>
        <dbReference type="ARBA" id="ARBA00012926"/>
    </source>
</evidence>
<keyword evidence="6" id="KW-0408">Iron</keyword>
<dbReference type="SUPFAM" id="SSF52016">
    <property type="entry name" value="LeuD/IlvD-like"/>
    <property type="match status" value="1"/>
</dbReference>
<reference evidence="13" key="1">
    <citation type="submission" date="2018-01" db="EMBL/GenBank/DDBJ databases">
        <authorList>
            <person name="Gaut B.S."/>
            <person name="Morton B.R."/>
            <person name="Clegg M.T."/>
            <person name="Duvall M.R."/>
        </authorList>
    </citation>
    <scope>NUCLEOTIDE SEQUENCE</scope>
    <source>
        <strain evidence="13">Cupriavidus taiwanensis STM 8555</strain>
    </source>
</reference>
<evidence type="ECO:0000256" key="1">
    <source>
        <dbReference type="ARBA" id="ARBA00001966"/>
    </source>
</evidence>
<dbReference type="Gene3D" id="3.40.1060.10">
    <property type="entry name" value="Aconitase, Domain 2"/>
    <property type="match status" value="1"/>
</dbReference>
<proteinExistence type="predicted"/>
<dbReference type="SUPFAM" id="SSF53732">
    <property type="entry name" value="Aconitase iron-sulfur domain"/>
    <property type="match status" value="1"/>
</dbReference>
<organism evidence="13">
    <name type="scientific">Cupriavidus taiwanensis</name>
    <dbReference type="NCBI Taxonomy" id="164546"/>
    <lineage>
        <taxon>Bacteria</taxon>
        <taxon>Pseudomonadati</taxon>
        <taxon>Pseudomonadota</taxon>
        <taxon>Betaproteobacteria</taxon>
        <taxon>Burkholderiales</taxon>
        <taxon>Burkholderiaceae</taxon>
        <taxon>Cupriavidus</taxon>
    </lineage>
</organism>
<dbReference type="InterPro" id="IPR050926">
    <property type="entry name" value="Aconitase/IPM_isomerase"/>
</dbReference>
<dbReference type="InterPro" id="IPR015929">
    <property type="entry name" value="Aconitase_B_swivel"/>
</dbReference>
<evidence type="ECO:0000256" key="6">
    <source>
        <dbReference type="ARBA" id="ARBA00023004"/>
    </source>
</evidence>
<keyword evidence="7" id="KW-0411">Iron-sulfur</keyword>